<dbReference type="AlphaFoldDB" id="A0A0A6Q0H3"/>
<dbReference type="Proteomes" id="UP000474042">
    <property type="component" value="Unassembled WGS sequence"/>
</dbReference>
<keyword evidence="1" id="KW-0472">Membrane</keyword>
<proteinExistence type="predicted"/>
<dbReference type="OrthoDB" id="9812136at2"/>
<dbReference type="Proteomes" id="UP000238081">
    <property type="component" value="Unassembled WGS sequence"/>
</dbReference>
<evidence type="ECO:0000313" key="4">
    <source>
        <dbReference type="EMBL" id="PPV13631.1"/>
    </source>
</evidence>
<dbReference type="Proteomes" id="UP000515243">
    <property type="component" value="Chromosome 1"/>
</dbReference>
<evidence type="ECO:0000256" key="1">
    <source>
        <dbReference type="SAM" id="Phobius"/>
    </source>
</evidence>
<accession>A0A0A6Q0H3</accession>
<evidence type="ECO:0000313" key="7">
    <source>
        <dbReference type="Proteomes" id="UP000321089"/>
    </source>
</evidence>
<gene>
    <name evidence="4" type="ORF">AWN73_03600</name>
    <name evidence="2" type="ORF">CBU02nite_00320</name>
    <name evidence="5" type="ORF">FF104_05855</name>
    <name evidence="3" type="ORF">GND98_009615</name>
</gene>
<evidence type="ECO:0000313" key="3">
    <source>
        <dbReference type="EMBL" id="NAS18123.1"/>
    </source>
</evidence>
<dbReference type="KEGG" id="cbut:ATN24_07765"/>
<dbReference type="EMBL" id="CP040626">
    <property type="protein sequence ID" value="QMW90494.1"/>
    <property type="molecule type" value="Genomic_DNA"/>
</dbReference>
<feature type="transmembrane region" description="Helical" evidence="1">
    <location>
        <begin position="45"/>
        <end position="63"/>
    </location>
</feature>
<dbReference type="EMBL" id="WOFV02000025">
    <property type="protein sequence ID" value="NAS18123.1"/>
    <property type="molecule type" value="Genomic_DNA"/>
</dbReference>
<dbReference type="RefSeq" id="WP_002579661.1">
    <property type="nucleotide sequence ID" value="NZ_AP019716.1"/>
</dbReference>
<protein>
    <submittedName>
        <fullName evidence="3">DUF378 domain-containing protein</fullName>
    </submittedName>
</protein>
<dbReference type="EMBL" id="LRDH01000118">
    <property type="protein sequence ID" value="PPV13631.1"/>
    <property type="molecule type" value="Genomic_DNA"/>
</dbReference>
<dbReference type="Proteomes" id="UP000321089">
    <property type="component" value="Unassembled WGS sequence"/>
</dbReference>
<reference evidence="5 9" key="2">
    <citation type="submission" date="2019-05" db="EMBL/GenBank/DDBJ databases">
        <authorList>
            <person name="Schori C."/>
            <person name="Ahrens C."/>
        </authorList>
    </citation>
    <scope>NUCLEOTIDE SEQUENCE [LARGE SCALE GENOMIC DNA]</scope>
    <source>
        <strain evidence="5 9">DSM 10702</strain>
    </source>
</reference>
<dbReference type="InterPro" id="IPR007211">
    <property type="entry name" value="DUF378"/>
</dbReference>
<name>A0A0A6Q0H3_CLOBU</name>
<dbReference type="PANTHER" id="PTHR37304:SF1">
    <property type="entry name" value="MEMBRANE PROTEIN"/>
    <property type="match status" value="1"/>
</dbReference>
<evidence type="ECO:0000313" key="9">
    <source>
        <dbReference type="Proteomes" id="UP000515243"/>
    </source>
</evidence>
<keyword evidence="1" id="KW-1133">Transmembrane helix</keyword>
<evidence type="ECO:0000313" key="5">
    <source>
        <dbReference type="EMBL" id="QMW90494.1"/>
    </source>
</evidence>
<evidence type="ECO:0000313" key="2">
    <source>
        <dbReference type="EMBL" id="GEQ19526.1"/>
    </source>
</evidence>
<sequence>MCKLNIFDKLSFLLVLIGSLNWGTIGLLDFNIVNFFCMGIPILERIIYVIVCAAALNLVSLLFRCNIISFDN</sequence>
<evidence type="ECO:0000313" key="8">
    <source>
        <dbReference type="Proteomes" id="UP000474042"/>
    </source>
</evidence>
<reference evidence="4 6" key="1">
    <citation type="submission" date="2016-01" db="EMBL/GenBank/DDBJ databases">
        <title>Characterization of the Clostridium difficile lineages that are prevalent in Hong Kong and China.</title>
        <authorList>
            <person name="Kwok J.S.-L."/>
            <person name="Lam W.-Y."/>
            <person name="Ip M."/>
            <person name="Chan T.-F."/>
            <person name="Hawkey P.M."/>
            <person name="Tsui S.K.-W."/>
        </authorList>
    </citation>
    <scope>NUCLEOTIDE SEQUENCE [LARGE SCALE GENOMIC DNA]</scope>
    <source>
        <strain evidence="4 6">300064</strain>
    </source>
</reference>
<dbReference type="EMBL" id="BKBC01000001">
    <property type="protein sequence ID" value="GEQ19526.1"/>
    <property type="molecule type" value="Genomic_DNA"/>
</dbReference>
<dbReference type="PANTHER" id="PTHR37304">
    <property type="entry name" value="MEMBRANE PROTEIN-RELATED"/>
    <property type="match status" value="1"/>
</dbReference>
<organism evidence="2 7">
    <name type="scientific">Clostridium butyricum</name>
    <dbReference type="NCBI Taxonomy" id="1492"/>
    <lineage>
        <taxon>Bacteria</taxon>
        <taxon>Bacillati</taxon>
        <taxon>Bacillota</taxon>
        <taxon>Clostridia</taxon>
        <taxon>Eubacteriales</taxon>
        <taxon>Clostridiaceae</taxon>
        <taxon>Clostridium</taxon>
    </lineage>
</organism>
<dbReference type="GeneID" id="92943669"/>
<dbReference type="Pfam" id="PF04070">
    <property type="entry name" value="DUF378"/>
    <property type="match status" value="1"/>
</dbReference>
<keyword evidence="1" id="KW-0812">Transmembrane</keyword>
<reference evidence="3 8" key="4">
    <citation type="submission" date="2020-01" db="EMBL/GenBank/DDBJ databases">
        <title>Genome sequence of a 1,3-propanediol producer, Clostridium butyricum S3.</title>
        <authorList>
            <person name="Zhou J."/>
        </authorList>
    </citation>
    <scope>NUCLEOTIDE SEQUENCE [LARGE SCALE GENOMIC DNA]</scope>
    <source>
        <strain evidence="3 8">S3</strain>
    </source>
</reference>
<feature type="transmembrane region" description="Helical" evidence="1">
    <location>
        <begin position="12"/>
        <end position="33"/>
    </location>
</feature>
<evidence type="ECO:0000313" key="6">
    <source>
        <dbReference type="Proteomes" id="UP000238081"/>
    </source>
</evidence>
<reference evidence="2 7" key="3">
    <citation type="submission" date="2019-07" db="EMBL/GenBank/DDBJ databases">
        <title>Whole genome shotgun sequence of Clostridium butyricum NBRC 3858.</title>
        <authorList>
            <person name="Hosoyama A."/>
            <person name="Uohara A."/>
            <person name="Ohji S."/>
            <person name="Ichikawa N."/>
        </authorList>
    </citation>
    <scope>NUCLEOTIDE SEQUENCE [LARGE SCALE GENOMIC DNA]</scope>
    <source>
        <strain evidence="2 7">NBRC 3858</strain>
    </source>
</reference>